<protein>
    <submittedName>
        <fullName evidence="4">Imelysin family protein</fullName>
    </submittedName>
</protein>
<dbReference type="Pfam" id="PF09375">
    <property type="entry name" value="Peptidase_M75"/>
    <property type="match status" value="1"/>
</dbReference>
<name>A0A9X1ZD53_9GAMM</name>
<dbReference type="CDD" id="cd14659">
    <property type="entry name" value="Imelysin-like_IPPA"/>
    <property type="match status" value="1"/>
</dbReference>
<comment type="caution">
    <text evidence="4">The sequence shown here is derived from an EMBL/GenBank/DDBJ whole genome shotgun (WGS) entry which is preliminary data.</text>
</comment>
<evidence type="ECO:0000256" key="1">
    <source>
        <dbReference type="ARBA" id="ARBA00004196"/>
    </source>
</evidence>
<accession>A0A9X1ZD53</accession>
<reference evidence="4" key="1">
    <citation type="submission" date="2022-01" db="EMBL/GenBank/DDBJ databases">
        <title>Whole genome-based taxonomy of the Shewanellaceae.</title>
        <authorList>
            <person name="Martin-Rodriguez A.J."/>
        </authorList>
    </citation>
    <scope>NUCLEOTIDE SEQUENCE</scope>
    <source>
        <strain evidence="4">KCTC 23973</strain>
    </source>
</reference>
<keyword evidence="5" id="KW-1185">Reference proteome</keyword>
<feature type="domain" description="Imelysin-like" evidence="3">
    <location>
        <begin position="58"/>
        <end position="388"/>
    </location>
</feature>
<dbReference type="InterPro" id="IPR038352">
    <property type="entry name" value="Imelysin_sf"/>
</dbReference>
<dbReference type="AlphaFoldDB" id="A0A9X1ZD53"/>
<dbReference type="PROSITE" id="PS51257">
    <property type="entry name" value="PROKAR_LIPOPROTEIN"/>
    <property type="match status" value="1"/>
</dbReference>
<organism evidence="4 5">
    <name type="scientific">Shewanella pneumatophori</name>
    <dbReference type="NCBI Taxonomy" id="314092"/>
    <lineage>
        <taxon>Bacteria</taxon>
        <taxon>Pseudomonadati</taxon>
        <taxon>Pseudomonadota</taxon>
        <taxon>Gammaproteobacteria</taxon>
        <taxon>Alteromonadales</taxon>
        <taxon>Shewanellaceae</taxon>
        <taxon>Shewanella</taxon>
    </lineage>
</organism>
<dbReference type="InterPro" id="IPR034984">
    <property type="entry name" value="Imelysin-like_IPPA"/>
</dbReference>
<evidence type="ECO:0000259" key="3">
    <source>
        <dbReference type="Pfam" id="PF09375"/>
    </source>
</evidence>
<evidence type="ECO:0000256" key="2">
    <source>
        <dbReference type="ARBA" id="ARBA00022729"/>
    </source>
</evidence>
<dbReference type="Proteomes" id="UP001139293">
    <property type="component" value="Unassembled WGS sequence"/>
</dbReference>
<evidence type="ECO:0000313" key="4">
    <source>
        <dbReference type="EMBL" id="MCL1140049.1"/>
    </source>
</evidence>
<proteinExistence type="predicted"/>
<keyword evidence="2" id="KW-0732">Signal</keyword>
<sequence>MTSHPRYSVLSVALMGILLSGCNESTSSDAGADYGNQDNTTSDFDQKALIVNLVDGVITPTFEQFVSVSNQQISDISAYCSAATAFEQDPSDNTELSQTSATAQQSWRNTMSVWQQAEMMQLGPLTFDDGALRNKIYSWPVTSRCGVDLDVVSFENNDINGSPYDIASRTPARKGLVALEYLLFNPSLEHSCTGNSTPAGWDNRTDNDRRVARCEFAVEAAKDINNNAQQLLIEWSGDNGYGASLKQAGEAGSSFATVHEAVNKLSDALFYIDSVTKDGKLAVPLGIFANNCGSSVCPQEVESPLANHSIENISSNLEALDALFSGNEGLGFDDYLIDENDADTATELRERIATALANSRSYQASLADTLVNDEDKVTSTHNDVKAVTDKLKNEFINSLALELPQTSAGDND</sequence>
<evidence type="ECO:0000313" key="5">
    <source>
        <dbReference type="Proteomes" id="UP001139293"/>
    </source>
</evidence>
<dbReference type="GO" id="GO:0030313">
    <property type="term" value="C:cell envelope"/>
    <property type="evidence" value="ECO:0007669"/>
    <property type="project" value="UniProtKB-SubCell"/>
</dbReference>
<dbReference type="InterPro" id="IPR018976">
    <property type="entry name" value="Imelysin-like"/>
</dbReference>
<dbReference type="EMBL" id="JAKILB010000011">
    <property type="protein sequence ID" value="MCL1140049.1"/>
    <property type="molecule type" value="Genomic_DNA"/>
</dbReference>
<gene>
    <name evidence="4" type="ORF">L2740_15995</name>
</gene>
<dbReference type="Gene3D" id="1.20.1420.20">
    <property type="entry name" value="M75 peptidase, HXXE motif"/>
    <property type="match status" value="1"/>
</dbReference>
<comment type="subcellular location">
    <subcellularLocation>
        <location evidence="1">Cell envelope</location>
    </subcellularLocation>
</comment>
<dbReference type="RefSeq" id="WP_248951118.1">
    <property type="nucleotide sequence ID" value="NZ_JAKILB010000011.1"/>
</dbReference>